<dbReference type="CDD" id="cd06582">
    <property type="entry name" value="TM_PBP1_LivH_like"/>
    <property type="match status" value="1"/>
</dbReference>
<keyword evidence="4 9" id="KW-0812">Transmembrane</keyword>
<reference evidence="10 11" key="1">
    <citation type="submission" date="2020-04" db="EMBL/GenBank/DDBJ databases">
        <title>MicrobeNet Type strains.</title>
        <authorList>
            <person name="Nicholson A.C."/>
        </authorList>
    </citation>
    <scope>NUCLEOTIDE SEQUENCE [LARGE SCALE GENOMIC DNA]</scope>
    <source>
        <strain evidence="10 11">ATCC BAA-277</strain>
    </source>
</reference>
<keyword evidence="3" id="KW-1003">Cell membrane</keyword>
<feature type="transmembrane region" description="Helical" evidence="9">
    <location>
        <begin position="36"/>
        <end position="53"/>
    </location>
</feature>
<evidence type="ECO:0000313" key="10">
    <source>
        <dbReference type="EMBL" id="NKZ06474.1"/>
    </source>
</evidence>
<comment type="subcellular location">
    <subcellularLocation>
        <location evidence="1">Cell membrane</location>
        <topology evidence="1">Multi-pass membrane protein</topology>
    </subcellularLocation>
</comment>
<proteinExistence type="inferred from homology"/>
<dbReference type="Pfam" id="PF02653">
    <property type="entry name" value="BPD_transp_2"/>
    <property type="match status" value="1"/>
</dbReference>
<dbReference type="GO" id="GO:0006865">
    <property type="term" value="P:amino acid transport"/>
    <property type="evidence" value="ECO:0007669"/>
    <property type="project" value="UniProtKB-KW"/>
</dbReference>
<evidence type="ECO:0000256" key="1">
    <source>
        <dbReference type="ARBA" id="ARBA00004651"/>
    </source>
</evidence>
<sequence length="296" mass="30308">MTNLLELAANGVSLGLLYSMITLGFVVVYKATRVVNFAYPAFMLTGVFLVAAASPEIGFAAAAALGLAVTALLTLLSERLLVSRVKGGDHHGMAILTIGLNIVILAEVSRRLHERVLPLGAPWDGHVVRLGPLTLPLTVIITVILIPLLIAGLALLLRTTGLGLAIRASVEDAEGATLVGVRLRRVSAGAWAVSGLLATVAGIGLASFPSPGVSLSMEAVALTAFPAAIIGGMDSLGGAVAGGLTVGMVQVLMAGYQDELSFLGLGLGDVAAYVVMLAILLWRPSGLFGAKEVSRV</sequence>
<keyword evidence="11" id="KW-1185">Reference proteome</keyword>
<feature type="transmembrane region" description="Helical" evidence="9">
    <location>
        <begin position="93"/>
        <end position="113"/>
    </location>
</feature>
<evidence type="ECO:0000256" key="5">
    <source>
        <dbReference type="ARBA" id="ARBA00022970"/>
    </source>
</evidence>
<comment type="similarity">
    <text evidence="8">Belongs to the binding-protein-dependent transport system permease family. LivHM subfamily.</text>
</comment>
<dbReference type="RefSeq" id="WP_067640734.1">
    <property type="nucleotide sequence ID" value="NZ_JAAXPI010000036.1"/>
</dbReference>
<keyword evidence="6 9" id="KW-1133">Transmembrane helix</keyword>
<dbReference type="PANTHER" id="PTHR11795:SF450">
    <property type="entry name" value="ABC TRANSPORTER PERMEASE PROTEIN"/>
    <property type="match status" value="1"/>
</dbReference>
<feature type="transmembrane region" description="Helical" evidence="9">
    <location>
        <begin position="59"/>
        <end position="81"/>
    </location>
</feature>
<evidence type="ECO:0000256" key="4">
    <source>
        <dbReference type="ARBA" id="ARBA00022692"/>
    </source>
</evidence>
<dbReference type="GO" id="GO:0005886">
    <property type="term" value="C:plasma membrane"/>
    <property type="evidence" value="ECO:0007669"/>
    <property type="project" value="UniProtKB-SubCell"/>
</dbReference>
<gene>
    <name evidence="10" type="ORF">HGB48_22385</name>
</gene>
<feature type="transmembrane region" description="Helical" evidence="9">
    <location>
        <begin position="133"/>
        <end position="157"/>
    </location>
</feature>
<keyword evidence="5" id="KW-0029">Amino-acid transport</keyword>
<keyword evidence="7 9" id="KW-0472">Membrane</keyword>
<comment type="caution">
    <text evidence="10">The sequence shown here is derived from an EMBL/GenBank/DDBJ whole genome shotgun (WGS) entry which is preliminary data.</text>
</comment>
<dbReference type="PANTHER" id="PTHR11795">
    <property type="entry name" value="BRANCHED-CHAIN AMINO ACID TRANSPORT SYSTEM PERMEASE PROTEIN LIVH"/>
    <property type="match status" value="1"/>
</dbReference>
<feature type="transmembrane region" description="Helical" evidence="9">
    <location>
        <begin position="236"/>
        <end position="256"/>
    </location>
</feature>
<accession>A0A846Z6U6</accession>
<evidence type="ECO:0000256" key="7">
    <source>
        <dbReference type="ARBA" id="ARBA00023136"/>
    </source>
</evidence>
<dbReference type="EMBL" id="JAAXPI010000036">
    <property type="protein sequence ID" value="NKZ06474.1"/>
    <property type="molecule type" value="Genomic_DNA"/>
</dbReference>
<name>A0A846Z6U6_9ACTN</name>
<feature type="transmembrane region" description="Helical" evidence="9">
    <location>
        <begin position="12"/>
        <end position="29"/>
    </location>
</feature>
<evidence type="ECO:0000256" key="3">
    <source>
        <dbReference type="ARBA" id="ARBA00022475"/>
    </source>
</evidence>
<dbReference type="InterPro" id="IPR001851">
    <property type="entry name" value="ABC_transp_permease"/>
</dbReference>
<dbReference type="Proteomes" id="UP000579250">
    <property type="component" value="Unassembled WGS sequence"/>
</dbReference>
<evidence type="ECO:0000256" key="6">
    <source>
        <dbReference type="ARBA" id="ARBA00022989"/>
    </source>
</evidence>
<dbReference type="InterPro" id="IPR052157">
    <property type="entry name" value="BCAA_transport_permease"/>
</dbReference>
<feature type="transmembrane region" description="Helical" evidence="9">
    <location>
        <begin position="188"/>
        <end position="206"/>
    </location>
</feature>
<keyword evidence="2" id="KW-0813">Transport</keyword>
<feature type="transmembrane region" description="Helical" evidence="9">
    <location>
        <begin position="262"/>
        <end position="282"/>
    </location>
</feature>
<evidence type="ECO:0000313" key="11">
    <source>
        <dbReference type="Proteomes" id="UP000579250"/>
    </source>
</evidence>
<evidence type="ECO:0000256" key="2">
    <source>
        <dbReference type="ARBA" id="ARBA00022448"/>
    </source>
</evidence>
<organism evidence="10 11">
    <name type="scientific">Actinomadura latina</name>
    <dbReference type="NCBI Taxonomy" id="163603"/>
    <lineage>
        <taxon>Bacteria</taxon>
        <taxon>Bacillati</taxon>
        <taxon>Actinomycetota</taxon>
        <taxon>Actinomycetes</taxon>
        <taxon>Streptosporangiales</taxon>
        <taxon>Thermomonosporaceae</taxon>
        <taxon>Actinomadura</taxon>
    </lineage>
</organism>
<dbReference type="GO" id="GO:0022857">
    <property type="term" value="F:transmembrane transporter activity"/>
    <property type="evidence" value="ECO:0007669"/>
    <property type="project" value="InterPro"/>
</dbReference>
<dbReference type="AlphaFoldDB" id="A0A846Z6U6"/>
<evidence type="ECO:0000256" key="8">
    <source>
        <dbReference type="ARBA" id="ARBA00037998"/>
    </source>
</evidence>
<evidence type="ECO:0000256" key="9">
    <source>
        <dbReference type="SAM" id="Phobius"/>
    </source>
</evidence>
<protein>
    <submittedName>
        <fullName evidence="10">Branched-chain amino acid ABC transporter permease</fullName>
    </submittedName>
</protein>